<evidence type="ECO:0000256" key="3">
    <source>
        <dbReference type="ARBA" id="ARBA00022692"/>
    </source>
</evidence>
<feature type="domain" description="SSD" evidence="7">
    <location>
        <begin position="206"/>
        <end position="334"/>
    </location>
</feature>
<protein>
    <submittedName>
        <fullName evidence="8">MMPL family transporter</fullName>
    </submittedName>
</protein>
<dbReference type="RefSeq" id="WP_344915918.1">
    <property type="nucleotide sequence ID" value="NZ_BAABAQ010000002.1"/>
</dbReference>
<accession>A0ABP8AHU9</accession>
<feature type="transmembrane region" description="Helical" evidence="6">
    <location>
        <begin position="312"/>
        <end position="333"/>
    </location>
</feature>
<organism evidence="8 9">
    <name type="scientific">Streptosporangium oxazolinicum</name>
    <dbReference type="NCBI Taxonomy" id="909287"/>
    <lineage>
        <taxon>Bacteria</taxon>
        <taxon>Bacillati</taxon>
        <taxon>Actinomycetota</taxon>
        <taxon>Actinomycetes</taxon>
        <taxon>Streptosporangiales</taxon>
        <taxon>Streptosporangiaceae</taxon>
        <taxon>Streptosporangium</taxon>
    </lineage>
</organism>
<evidence type="ECO:0000259" key="7">
    <source>
        <dbReference type="PROSITE" id="PS50156"/>
    </source>
</evidence>
<evidence type="ECO:0000256" key="5">
    <source>
        <dbReference type="ARBA" id="ARBA00023136"/>
    </source>
</evidence>
<comment type="subcellular location">
    <subcellularLocation>
        <location evidence="1">Cell membrane</location>
        <topology evidence="1">Multi-pass membrane protein</topology>
    </subcellularLocation>
</comment>
<evidence type="ECO:0000313" key="8">
    <source>
        <dbReference type="EMBL" id="GAA4184176.1"/>
    </source>
</evidence>
<dbReference type="Proteomes" id="UP001501251">
    <property type="component" value="Unassembled WGS sequence"/>
</dbReference>
<proteinExistence type="predicted"/>
<feature type="transmembrane region" description="Helical" evidence="6">
    <location>
        <begin position="233"/>
        <end position="253"/>
    </location>
</feature>
<keyword evidence="5 6" id="KW-0472">Membrane</keyword>
<dbReference type="EMBL" id="BAABAQ010000002">
    <property type="protein sequence ID" value="GAA4184176.1"/>
    <property type="molecule type" value="Genomic_DNA"/>
</dbReference>
<dbReference type="InterPro" id="IPR004869">
    <property type="entry name" value="MMPL_dom"/>
</dbReference>
<gene>
    <name evidence="8" type="ORF">GCM10022252_12640</name>
</gene>
<feature type="transmembrane region" description="Helical" evidence="6">
    <location>
        <begin position="558"/>
        <end position="579"/>
    </location>
</feature>
<dbReference type="Gene3D" id="1.20.1640.10">
    <property type="entry name" value="Multidrug efflux transporter AcrB transmembrane domain"/>
    <property type="match status" value="2"/>
</dbReference>
<feature type="transmembrane region" description="Helical" evidence="6">
    <location>
        <begin position="641"/>
        <end position="666"/>
    </location>
</feature>
<feature type="transmembrane region" description="Helical" evidence="6">
    <location>
        <begin position="368"/>
        <end position="390"/>
    </location>
</feature>
<evidence type="ECO:0000256" key="6">
    <source>
        <dbReference type="SAM" id="Phobius"/>
    </source>
</evidence>
<dbReference type="Pfam" id="PF03176">
    <property type="entry name" value="MMPL"/>
    <property type="match status" value="2"/>
</dbReference>
<dbReference type="SUPFAM" id="SSF82866">
    <property type="entry name" value="Multidrug efflux transporter AcrB transmembrane domain"/>
    <property type="match status" value="2"/>
</dbReference>
<feature type="transmembrane region" description="Helical" evidence="6">
    <location>
        <begin position="20"/>
        <end position="41"/>
    </location>
</feature>
<keyword evidence="4 6" id="KW-1133">Transmembrane helix</keyword>
<keyword evidence="2" id="KW-1003">Cell membrane</keyword>
<feature type="transmembrane region" description="Helical" evidence="6">
    <location>
        <begin position="678"/>
        <end position="701"/>
    </location>
</feature>
<dbReference type="PANTHER" id="PTHR33406">
    <property type="entry name" value="MEMBRANE PROTEIN MJ1562-RELATED"/>
    <property type="match status" value="1"/>
</dbReference>
<keyword evidence="3 6" id="KW-0812">Transmembrane</keyword>
<keyword evidence="9" id="KW-1185">Reference proteome</keyword>
<feature type="transmembrane region" description="Helical" evidence="6">
    <location>
        <begin position="599"/>
        <end position="620"/>
    </location>
</feature>
<dbReference type="PROSITE" id="PS50156">
    <property type="entry name" value="SSD"/>
    <property type="match status" value="1"/>
</dbReference>
<evidence type="ECO:0000313" key="9">
    <source>
        <dbReference type="Proteomes" id="UP001501251"/>
    </source>
</evidence>
<dbReference type="PANTHER" id="PTHR33406:SF13">
    <property type="entry name" value="MEMBRANE PROTEIN YDFJ"/>
    <property type="match status" value="1"/>
</dbReference>
<evidence type="ECO:0000256" key="1">
    <source>
        <dbReference type="ARBA" id="ARBA00004651"/>
    </source>
</evidence>
<feature type="transmembrane region" description="Helical" evidence="6">
    <location>
        <begin position="532"/>
        <end position="551"/>
    </location>
</feature>
<sequence length="730" mass="76879">MTDVARFAVHMARWSATHPWRAIVGWILFVAIGITAGSLAGTQGTVDSDFWTGESGRTQEIIATGGFPNPPVENVLITARTGTLDKATADAAAQDVTRRMDALTEVAEVGPPIPSPDGRALLVMVTMRADPQSAVEHITPLLDATAATQSAYRSLRVEQTGGVTIDSGIFDQVAQDLVLAELLTAPVTLVILLIAFGVLVAASVPLILAISSIVAAIGLSALASHVFPDVGMVNNIILLMGMAVGVDYSLFYVKREREERAKSGGKLDHAASVELAAATSGHAILVSAFAVIVSMMSLYLGGIAVFSSLATGSVIVVAVAMVGSLTVLPALLAKLGRRLDSPRIPFLGRFGGEGGEPRMWRAMLRPALRHPALTFLVATAAMLALALPALNLKLTAAGLDTMPRQIAAMQTYDRLTAAFPSEGAAHVVAVRAEAARADQVGAALRGIVQDLQGSPLFVPVAEANVRGSADGRVHTIDLATPYTADTAKAAESLKRLKEVAAARMGTIPGADHAVGGDVAKHIDEVDIQTQRMPWVVGFVLLLTLLIMVAAFRSLVVAVTAILLNMLSAAAAFGVLVAVFQYEWAEQLLGFRSNGAIISWVPLFLFVVLFGLSMDYHVFLVSRIKEAAERAGVSTRQAVADGIVSSAGVVTSAAVIMVSVFVCFVFPSMVELKQLGLSLAVAVLLDAVVIRILVLPSLMVMLGRFNWWPSRLGRAVAPEPAPEERPVTLLK</sequence>
<dbReference type="InterPro" id="IPR000731">
    <property type="entry name" value="SSD"/>
</dbReference>
<name>A0ABP8AHU9_9ACTN</name>
<evidence type="ECO:0000256" key="4">
    <source>
        <dbReference type="ARBA" id="ARBA00022989"/>
    </source>
</evidence>
<evidence type="ECO:0000256" key="2">
    <source>
        <dbReference type="ARBA" id="ARBA00022475"/>
    </source>
</evidence>
<dbReference type="InterPro" id="IPR050545">
    <property type="entry name" value="Mycobact_MmpL"/>
</dbReference>
<comment type="caution">
    <text evidence="8">The sequence shown here is derived from an EMBL/GenBank/DDBJ whole genome shotgun (WGS) entry which is preliminary data.</text>
</comment>
<feature type="transmembrane region" description="Helical" evidence="6">
    <location>
        <begin position="177"/>
        <end position="199"/>
    </location>
</feature>
<feature type="transmembrane region" description="Helical" evidence="6">
    <location>
        <begin position="206"/>
        <end position="227"/>
    </location>
</feature>
<reference evidence="9" key="1">
    <citation type="journal article" date="2019" name="Int. J. Syst. Evol. Microbiol.">
        <title>The Global Catalogue of Microorganisms (GCM) 10K type strain sequencing project: providing services to taxonomists for standard genome sequencing and annotation.</title>
        <authorList>
            <consortium name="The Broad Institute Genomics Platform"/>
            <consortium name="The Broad Institute Genome Sequencing Center for Infectious Disease"/>
            <person name="Wu L."/>
            <person name="Ma J."/>
        </authorList>
    </citation>
    <scope>NUCLEOTIDE SEQUENCE [LARGE SCALE GENOMIC DNA]</scope>
    <source>
        <strain evidence="9">JCM 17388</strain>
    </source>
</reference>
<feature type="transmembrane region" description="Helical" evidence="6">
    <location>
        <begin position="283"/>
        <end position="306"/>
    </location>
</feature>